<dbReference type="SUPFAM" id="SSF53474">
    <property type="entry name" value="alpha/beta-Hydrolases"/>
    <property type="match status" value="1"/>
</dbReference>
<feature type="domain" description="Bacterial transcriptional activator" evidence="5">
    <location>
        <begin position="17"/>
        <end position="162"/>
    </location>
</feature>
<keyword evidence="3" id="KW-0804">Transcription</keyword>
<keyword evidence="1" id="KW-0902">Two-component regulatory system</keyword>
<dbReference type="CDD" id="cd15831">
    <property type="entry name" value="BTAD"/>
    <property type="match status" value="1"/>
</dbReference>
<organism evidence="6 7">
    <name type="scientific">Streptomyces turgidiscabies (strain Car8)</name>
    <dbReference type="NCBI Taxonomy" id="698760"/>
    <lineage>
        <taxon>Bacteria</taxon>
        <taxon>Bacillati</taxon>
        <taxon>Actinomycetota</taxon>
        <taxon>Actinomycetes</taxon>
        <taxon>Kitasatosporales</taxon>
        <taxon>Streptomycetaceae</taxon>
        <taxon>Streptomyces</taxon>
    </lineage>
</organism>
<dbReference type="PATRIC" id="fig|698760.3.peg.831"/>
<dbReference type="GO" id="GO:0003677">
    <property type="term" value="F:DNA binding"/>
    <property type="evidence" value="ECO:0007669"/>
    <property type="project" value="TreeGrafter"/>
</dbReference>
<dbReference type="GO" id="GO:0000160">
    <property type="term" value="P:phosphorelay signal transduction system"/>
    <property type="evidence" value="ECO:0007669"/>
    <property type="project" value="UniProtKB-KW"/>
</dbReference>
<dbReference type="Pfam" id="PF12697">
    <property type="entry name" value="Abhydrolase_6"/>
    <property type="match status" value="1"/>
</dbReference>
<dbReference type="SUPFAM" id="SSF48452">
    <property type="entry name" value="TPR-like"/>
    <property type="match status" value="1"/>
</dbReference>
<dbReference type="Gene3D" id="3.40.50.1820">
    <property type="entry name" value="alpha/beta hydrolase"/>
    <property type="match status" value="1"/>
</dbReference>
<feature type="region of interest" description="Disordered" evidence="4">
    <location>
        <begin position="179"/>
        <end position="207"/>
    </location>
</feature>
<dbReference type="STRING" id="85558.T45_08538"/>
<dbReference type="InterPro" id="IPR051677">
    <property type="entry name" value="AfsR-DnrI-RedD_regulator"/>
</dbReference>
<dbReference type="Pfam" id="PF03704">
    <property type="entry name" value="BTAD"/>
    <property type="match status" value="1"/>
</dbReference>
<comment type="caution">
    <text evidence="6">The sequence shown here is derived from an EMBL/GenBank/DDBJ whole genome shotgun (WGS) entry which is preliminary data.</text>
</comment>
<dbReference type="RefSeq" id="WP_006374170.1">
    <property type="nucleotide sequence ID" value="NZ_AEJB01000069.1"/>
</dbReference>
<accession>L7FH80</accession>
<dbReference type="AlphaFoldDB" id="L7FH80"/>
<dbReference type="Gene3D" id="1.25.40.10">
    <property type="entry name" value="Tetratricopeptide repeat domain"/>
    <property type="match status" value="1"/>
</dbReference>
<dbReference type="PANTHER" id="PTHR35807:SF1">
    <property type="entry name" value="TRANSCRIPTIONAL REGULATOR REDD"/>
    <property type="match status" value="1"/>
</dbReference>
<reference evidence="6 7" key="1">
    <citation type="journal article" date="2011" name="Plasmid">
        <title>Streptomyces turgidiscabies Car8 contains a modular pathogenicity island that shares virulence genes with other actinobacterial plant pathogens.</title>
        <authorList>
            <person name="Huguet-Tapia J.C."/>
            <person name="Badger J.H."/>
            <person name="Loria R."/>
            <person name="Pettis G.S."/>
        </authorList>
    </citation>
    <scope>NUCLEOTIDE SEQUENCE [LARGE SCALE GENOMIC DNA]</scope>
    <source>
        <strain evidence="6 7">Car8</strain>
    </source>
</reference>
<sequence length="520" mass="55569">MTYDRGYLFSAPQSMRKDFEEFTRSVEAGHQYMRNGRNAEAAELLGEALALWRGDVLVDVRRGSVLDACAVKLEEVRLSAQILRLDACLGQGGDLHLIPELNALAGLHPLNETLQYQRMIALYRSGQVAEALAGYRSFYAQVMEQVGIEPSAHLRDLQSAILNSAPVLSAVATSEEIRRGVSDDEGSGVAGPTAARSPSGGLLRRSPSAARCGSRATKVILPFQASASSGVRRITLDAAGIPLSALISEPVGAPARAVVVAVHNSGTNADYFDGRAHPQLSLLTLGAALGYTVVAVDRPGYRLSATRLPHGMGMLDQGAALRAALDDFSSRFATGCGFFLLAHSYGGNVALAAAADHTPPGLLGLDISGCGHEYAVDPHEVSVLLDRGRSAKNWGPLSLYPPGTFSGARSRAEDMPARERAELASRPRLFRSVAPRVRVPVRLTFAEHEAWWRQDGDTLADLAAHFVAAPRVTVDRQPDAGHNISLGWAARSYHLRALAFLESCLVPHETTHAVRPAAVS</sequence>
<protein>
    <submittedName>
        <fullName evidence="6">Bacterial transcriptional activator domain protein</fullName>
    </submittedName>
</protein>
<keyword evidence="7" id="KW-1185">Reference proteome</keyword>
<dbReference type="SMART" id="SM01043">
    <property type="entry name" value="BTAD"/>
    <property type="match status" value="1"/>
</dbReference>
<dbReference type="InterPro" id="IPR005158">
    <property type="entry name" value="BTAD"/>
</dbReference>
<dbReference type="GeneID" id="97403836"/>
<evidence type="ECO:0000313" key="7">
    <source>
        <dbReference type="Proteomes" id="UP000010931"/>
    </source>
</evidence>
<evidence type="ECO:0000256" key="1">
    <source>
        <dbReference type="ARBA" id="ARBA00023012"/>
    </source>
</evidence>
<evidence type="ECO:0000256" key="4">
    <source>
        <dbReference type="SAM" id="MobiDB-lite"/>
    </source>
</evidence>
<dbReference type="PANTHER" id="PTHR35807">
    <property type="entry name" value="TRANSCRIPTIONAL REGULATOR REDD-RELATED"/>
    <property type="match status" value="1"/>
</dbReference>
<evidence type="ECO:0000259" key="5">
    <source>
        <dbReference type="SMART" id="SM01043"/>
    </source>
</evidence>
<dbReference type="Proteomes" id="UP000010931">
    <property type="component" value="Unassembled WGS sequence"/>
</dbReference>
<dbReference type="GO" id="GO:0003824">
    <property type="term" value="F:catalytic activity"/>
    <property type="evidence" value="ECO:0007669"/>
    <property type="project" value="UniProtKB-ARBA"/>
</dbReference>
<dbReference type="InterPro" id="IPR011990">
    <property type="entry name" value="TPR-like_helical_dom_sf"/>
</dbReference>
<proteinExistence type="predicted"/>
<gene>
    <name evidence="6" type="ORF">STRTUCAR8_09878</name>
</gene>
<keyword evidence="2" id="KW-0805">Transcription regulation</keyword>
<evidence type="ECO:0000256" key="2">
    <source>
        <dbReference type="ARBA" id="ARBA00023015"/>
    </source>
</evidence>
<dbReference type="InterPro" id="IPR000073">
    <property type="entry name" value="AB_hydrolase_1"/>
</dbReference>
<dbReference type="GO" id="GO:0006355">
    <property type="term" value="P:regulation of DNA-templated transcription"/>
    <property type="evidence" value="ECO:0007669"/>
    <property type="project" value="TreeGrafter"/>
</dbReference>
<evidence type="ECO:0000256" key="3">
    <source>
        <dbReference type="ARBA" id="ARBA00023163"/>
    </source>
</evidence>
<evidence type="ECO:0000313" key="6">
    <source>
        <dbReference type="EMBL" id="ELP70539.1"/>
    </source>
</evidence>
<dbReference type="EMBL" id="AEJB01000069">
    <property type="protein sequence ID" value="ELP70539.1"/>
    <property type="molecule type" value="Genomic_DNA"/>
</dbReference>
<name>L7FH80_STRT8</name>
<dbReference type="InterPro" id="IPR029058">
    <property type="entry name" value="AB_hydrolase_fold"/>
</dbReference>